<dbReference type="SUPFAM" id="SSF47413">
    <property type="entry name" value="lambda repressor-like DNA-binding domains"/>
    <property type="match status" value="1"/>
</dbReference>
<protein>
    <submittedName>
        <fullName evidence="2">Transcriptional regulator</fullName>
    </submittedName>
</protein>
<dbReference type="Pfam" id="PF13443">
    <property type="entry name" value="HTH_26"/>
    <property type="match status" value="1"/>
</dbReference>
<sequence length="88" mass="10149">MRYNGFKDGDIVRKINIRLKEIIDKRGITQATLSEMSGVRQSAISEMSRNIREQVSLRHLEKIAESLDITDMNELLFIDLGDPEQNDK</sequence>
<feature type="domain" description="HTH cro/C1-type" evidence="1">
    <location>
        <begin position="19"/>
        <end position="75"/>
    </location>
</feature>
<dbReference type="Proteomes" id="UP000186666">
    <property type="component" value="Unassembled WGS sequence"/>
</dbReference>
<comment type="caution">
    <text evidence="2">The sequence shown here is derived from an EMBL/GenBank/DDBJ whole genome shotgun (WGS) entry which is preliminary data.</text>
</comment>
<gene>
    <name evidence="2" type="ORF">SAMN05421578_111148</name>
</gene>
<evidence type="ECO:0000259" key="1">
    <source>
        <dbReference type="PROSITE" id="PS50943"/>
    </source>
</evidence>
<proteinExistence type="predicted"/>
<dbReference type="SMART" id="SM00530">
    <property type="entry name" value="HTH_XRE"/>
    <property type="match status" value="1"/>
</dbReference>
<evidence type="ECO:0000313" key="3">
    <source>
        <dbReference type="Proteomes" id="UP000186666"/>
    </source>
</evidence>
<dbReference type="CDD" id="cd00093">
    <property type="entry name" value="HTH_XRE"/>
    <property type="match status" value="1"/>
</dbReference>
<dbReference type="InterPro" id="IPR001387">
    <property type="entry name" value="Cro/C1-type_HTH"/>
</dbReference>
<name>A0ABY1K6X2_9BACL</name>
<organism evidence="2 3">
    <name type="scientific">Paenibacillus macquariensis</name>
    <dbReference type="NCBI Taxonomy" id="948756"/>
    <lineage>
        <taxon>Bacteria</taxon>
        <taxon>Bacillati</taxon>
        <taxon>Bacillota</taxon>
        <taxon>Bacilli</taxon>
        <taxon>Bacillales</taxon>
        <taxon>Paenibacillaceae</taxon>
        <taxon>Paenibacillus</taxon>
    </lineage>
</organism>
<reference evidence="2 3" key="1">
    <citation type="submission" date="2017-01" db="EMBL/GenBank/DDBJ databases">
        <authorList>
            <person name="Varghese N."/>
            <person name="Submissions S."/>
        </authorList>
    </citation>
    <scope>NUCLEOTIDE SEQUENCE [LARGE SCALE GENOMIC DNA]</scope>
    <source>
        <strain evidence="2 3">ATCC 23464</strain>
    </source>
</reference>
<dbReference type="InterPro" id="IPR010982">
    <property type="entry name" value="Lambda_DNA-bd_dom_sf"/>
</dbReference>
<dbReference type="EMBL" id="FTNK01000011">
    <property type="protein sequence ID" value="SIR35154.1"/>
    <property type="molecule type" value="Genomic_DNA"/>
</dbReference>
<dbReference type="Gene3D" id="1.10.260.40">
    <property type="entry name" value="lambda repressor-like DNA-binding domains"/>
    <property type="match status" value="1"/>
</dbReference>
<accession>A0ABY1K6X2</accession>
<evidence type="ECO:0000313" key="2">
    <source>
        <dbReference type="EMBL" id="SIR35154.1"/>
    </source>
</evidence>
<keyword evidence="3" id="KW-1185">Reference proteome</keyword>
<dbReference type="PROSITE" id="PS50943">
    <property type="entry name" value="HTH_CROC1"/>
    <property type="match status" value="1"/>
</dbReference>